<reference evidence="1 2" key="1">
    <citation type="journal article" date="2018" name="Science">
        <title>The opium poppy genome and morphinan production.</title>
        <authorList>
            <person name="Guo L."/>
            <person name="Winzer T."/>
            <person name="Yang X."/>
            <person name="Li Y."/>
            <person name="Ning Z."/>
            <person name="He Z."/>
            <person name="Teodor R."/>
            <person name="Lu Y."/>
            <person name="Bowser T.A."/>
            <person name="Graham I.A."/>
            <person name="Ye K."/>
        </authorList>
    </citation>
    <scope>NUCLEOTIDE SEQUENCE [LARGE SCALE GENOMIC DNA]</scope>
    <source>
        <strain evidence="2">cv. HN1</strain>
        <tissue evidence="1">Leaves</tissue>
    </source>
</reference>
<protein>
    <submittedName>
        <fullName evidence="1">Uncharacterized protein</fullName>
    </submittedName>
</protein>
<name>A0A4Y7JHF1_PAPSO</name>
<dbReference type="AlphaFoldDB" id="A0A4Y7JHF1"/>
<dbReference type="STRING" id="3469.A0A4Y7JHF1"/>
<evidence type="ECO:0000313" key="1">
    <source>
        <dbReference type="EMBL" id="RZC59085.1"/>
    </source>
</evidence>
<keyword evidence="2" id="KW-1185">Reference proteome</keyword>
<proteinExistence type="predicted"/>
<evidence type="ECO:0000313" key="2">
    <source>
        <dbReference type="Proteomes" id="UP000316621"/>
    </source>
</evidence>
<dbReference type="EMBL" id="CM010718">
    <property type="protein sequence ID" value="RZC59085.1"/>
    <property type="molecule type" value="Genomic_DNA"/>
</dbReference>
<gene>
    <name evidence="1" type="ORF">C5167_006389</name>
</gene>
<dbReference type="Proteomes" id="UP000316621">
    <property type="component" value="Chromosome 4"/>
</dbReference>
<organism evidence="1 2">
    <name type="scientific">Papaver somniferum</name>
    <name type="common">Opium poppy</name>
    <dbReference type="NCBI Taxonomy" id="3469"/>
    <lineage>
        <taxon>Eukaryota</taxon>
        <taxon>Viridiplantae</taxon>
        <taxon>Streptophyta</taxon>
        <taxon>Embryophyta</taxon>
        <taxon>Tracheophyta</taxon>
        <taxon>Spermatophyta</taxon>
        <taxon>Magnoliopsida</taxon>
        <taxon>Ranunculales</taxon>
        <taxon>Papaveraceae</taxon>
        <taxon>Papaveroideae</taxon>
        <taxon>Papaver</taxon>
    </lineage>
</organism>
<sequence length="156" mass="17784">MLFYDISCICWFKFDSALGYSPKQTGEAPVFAAIRKILTVEVDYHINYSVQPPSPALELVVLLAVKYCSFYTSVCRSDQYRCKRNYGNFMAYYQTYSKFQGSDFSFDALFGNLVNLQLLSFQEEETDFSKAIGKYDGKINGTLRIPSDKAKAAHFS</sequence>
<dbReference type="Gramene" id="RZC59085">
    <property type="protein sequence ID" value="RZC59085"/>
    <property type="gene ID" value="C5167_006389"/>
</dbReference>
<accession>A0A4Y7JHF1</accession>